<reference evidence="1 2" key="1">
    <citation type="submission" date="2019-04" db="EMBL/GenBank/DDBJ databases">
        <title>Draft genome of the big-headed turtle Platysternon megacephalum.</title>
        <authorList>
            <person name="Gong S."/>
        </authorList>
    </citation>
    <scope>NUCLEOTIDE SEQUENCE [LARGE SCALE GENOMIC DNA]</scope>
    <source>
        <strain evidence="1">DO16091913</strain>
        <tissue evidence="1">Muscle</tissue>
    </source>
</reference>
<keyword evidence="2" id="KW-1185">Reference proteome</keyword>
<dbReference type="EMBL" id="QXTE01000019">
    <property type="protein sequence ID" value="TFK12767.1"/>
    <property type="molecule type" value="Genomic_DNA"/>
</dbReference>
<organism evidence="1 2">
    <name type="scientific">Platysternon megacephalum</name>
    <name type="common">big-headed turtle</name>
    <dbReference type="NCBI Taxonomy" id="55544"/>
    <lineage>
        <taxon>Eukaryota</taxon>
        <taxon>Metazoa</taxon>
        <taxon>Chordata</taxon>
        <taxon>Craniata</taxon>
        <taxon>Vertebrata</taxon>
        <taxon>Euteleostomi</taxon>
        <taxon>Archelosauria</taxon>
        <taxon>Testudinata</taxon>
        <taxon>Testudines</taxon>
        <taxon>Cryptodira</taxon>
        <taxon>Durocryptodira</taxon>
        <taxon>Testudinoidea</taxon>
        <taxon>Platysternidae</taxon>
        <taxon>Platysternon</taxon>
    </lineage>
</organism>
<evidence type="ECO:0000313" key="2">
    <source>
        <dbReference type="Proteomes" id="UP000297703"/>
    </source>
</evidence>
<comment type="caution">
    <text evidence="1">The sequence shown here is derived from an EMBL/GenBank/DDBJ whole genome shotgun (WGS) entry which is preliminary data.</text>
</comment>
<evidence type="ECO:0000313" key="1">
    <source>
        <dbReference type="EMBL" id="TFK12767.1"/>
    </source>
</evidence>
<dbReference type="AlphaFoldDB" id="A0A4D9EPQ1"/>
<proteinExistence type="predicted"/>
<name>A0A4D9EPQ1_9SAUR</name>
<dbReference type="Proteomes" id="UP000297703">
    <property type="component" value="Unassembled WGS sequence"/>
</dbReference>
<reference evidence="1 2" key="2">
    <citation type="submission" date="2019-04" db="EMBL/GenBank/DDBJ databases">
        <title>The genome sequence of big-headed turtle.</title>
        <authorList>
            <person name="Gong S."/>
        </authorList>
    </citation>
    <scope>NUCLEOTIDE SEQUENCE [LARGE SCALE GENOMIC DNA]</scope>
    <source>
        <strain evidence="1">DO16091913</strain>
        <tissue evidence="1">Muscle</tissue>
    </source>
</reference>
<gene>
    <name evidence="1" type="ORF">DR999_PMT03931</name>
</gene>
<sequence length="99" mass="11282">MKYLSSWPKGHFEFDWLPGRANSKWGPHFVYAFASERGVFRLGFWQQALPNRICYKEDVAGAPFLNFGQNEGKVGVFSLLLIEFTPSLNAVKPSLPQMN</sequence>
<protein>
    <submittedName>
        <fullName evidence="1">Protein FAM134B</fullName>
    </submittedName>
</protein>
<accession>A0A4D9EPQ1</accession>